<dbReference type="Pfam" id="PF00271">
    <property type="entry name" value="Helicase_C"/>
    <property type="match status" value="1"/>
</dbReference>
<keyword evidence="6 15" id="KW-0347">Helicase</keyword>
<feature type="domain" description="Helicase ATP-binding" evidence="16">
    <location>
        <begin position="309"/>
        <end position="478"/>
    </location>
</feature>
<evidence type="ECO:0000256" key="6">
    <source>
        <dbReference type="ARBA" id="ARBA00022806"/>
    </source>
</evidence>
<evidence type="ECO:0000256" key="4">
    <source>
        <dbReference type="ARBA" id="ARBA00022763"/>
    </source>
</evidence>
<keyword evidence="5 15" id="KW-0378">Hydrolase</keyword>
<dbReference type="SMART" id="SM00487">
    <property type="entry name" value="DEXDc"/>
    <property type="match status" value="1"/>
</dbReference>
<dbReference type="GO" id="GO:0003677">
    <property type="term" value="F:DNA binding"/>
    <property type="evidence" value="ECO:0007669"/>
    <property type="project" value="UniProtKB-KW"/>
</dbReference>
<keyword evidence="9 15" id="KW-0233">DNA recombination</keyword>
<keyword evidence="8" id="KW-0238">DNA-binding</keyword>
<dbReference type="GO" id="GO:0006310">
    <property type="term" value="P:DNA recombination"/>
    <property type="evidence" value="ECO:0007669"/>
    <property type="project" value="UniProtKB-UniRule"/>
</dbReference>
<dbReference type="InterPro" id="IPR004609">
    <property type="entry name" value="ATP-dep_DNA_helicase_RecG"/>
</dbReference>
<dbReference type="InterPro" id="IPR045562">
    <property type="entry name" value="RecG_dom3_C"/>
</dbReference>
<dbReference type="GO" id="GO:0005524">
    <property type="term" value="F:ATP binding"/>
    <property type="evidence" value="ECO:0007669"/>
    <property type="project" value="UniProtKB-KW"/>
</dbReference>
<evidence type="ECO:0000256" key="2">
    <source>
        <dbReference type="ARBA" id="ARBA00017846"/>
    </source>
</evidence>
<feature type="domain" description="Helicase C-terminal" evidence="17">
    <location>
        <begin position="497"/>
        <end position="675"/>
    </location>
</feature>
<dbReference type="SUPFAM" id="SSF52540">
    <property type="entry name" value="P-loop containing nucleoside triphosphate hydrolases"/>
    <property type="match status" value="2"/>
</dbReference>
<dbReference type="InterPro" id="IPR001650">
    <property type="entry name" value="Helicase_C-like"/>
</dbReference>
<dbReference type="NCBIfam" id="NF008168">
    <property type="entry name" value="PRK10917.2-2"/>
    <property type="match status" value="1"/>
</dbReference>
<dbReference type="InterPro" id="IPR011545">
    <property type="entry name" value="DEAD/DEAH_box_helicase_dom"/>
</dbReference>
<gene>
    <name evidence="18" type="ORF">BGO89_11170</name>
</gene>
<dbReference type="CDD" id="cd17992">
    <property type="entry name" value="DEXHc_RecG"/>
    <property type="match status" value="1"/>
</dbReference>
<evidence type="ECO:0000313" key="19">
    <source>
        <dbReference type="Proteomes" id="UP000184233"/>
    </source>
</evidence>
<evidence type="ECO:0000256" key="15">
    <source>
        <dbReference type="RuleBase" id="RU363016"/>
    </source>
</evidence>
<keyword evidence="11" id="KW-0413">Isomerase</keyword>
<evidence type="ECO:0000256" key="7">
    <source>
        <dbReference type="ARBA" id="ARBA00022840"/>
    </source>
</evidence>
<dbReference type="Pfam" id="PF17191">
    <property type="entry name" value="RecG_wedge"/>
    <property type="match status" value="2"/>
</dbReference>
<dbReference type="InterPro" id="IPR012340">
    <property type="entry name" value="NA-bd_OB-fold"/>
</dbReference>
<comment type="similarity">
    <text evidence="1 15">Belongs to the helicase family. RecG subfamily.</text>
</comment>
<keyword evidence="3 15" id="KW-0547">Nucleotide-binding</keyword>
<dbReference type="STRING" id="1895771.BGO89_11170"/>
<sequence length="743" mass="83416">MSDAPAESRILPLQYLKGIGPRRAEALAKDGLVTIEDVLLYVPRSYVDRNAAPSIAALHQSYRRPDLWNGDAASIAKVTSEVTLIAAVHDVRESTVGKGRRMLSVVITDGSGSTAKLVFWNMVDYYKRALTQGQYVVVSGTPEYEPRFNQISFHHPEIERIDEEDMADYRSGVILPKYTLTQGMRNAGITMRLMRDMVGQVIDKAIGTMVDPVPVDIRQRLRMIPRDRALRELHFPSSLQAINDARQRMKFEELFFFQLLLAVRRRSRKRPENGLVVSPKSPRARALTERLPFQLTGAQRRVIHEITNDMSSGVPMNRLLQGDVGSGKTIVALLCMLCAVDNGYQTLIMAPTEILAEQHYNGIRRLLDGTDIRIVQLVGGQKKAMRAAALSEIAAGEAQIIVGTHAMFEADVRYRNLGLIVIDEQHRFGVAQRAALQRLGKDSHDEGPRVPHILVMSATPIPRTLSMTVYGDLDVSVIDAMPAERRPISTHVVFESQISDVHRFIREQVAEGRQAYIVYPLVEKSEKLELKSAVEHHETLQHEVFPDLKVGLLHGQMLWYEKEDAMKAFLNREFDILVATTVVEVGIDVPNATVMLVENAERFGLAQLHQLRGRVGRSGHQSYCFLATKDHFRYQINRRTTVEDRAASVIRLKTMEETTDGFRIAEVDLSLRGPGDVLGTRQSGLPEFRFADLVTDVPVIARAREEAFGLLERDPHLRAQEHRHAREVLIALFEGASGFVSVA</sequence>
<evidence type="ECO:0000259" key="16">
    <source>
        <dbReference type="PROSITE" id="PS51192"/>
    </source>
</evidence>
<dbReference type="GO" id="GO:0016887">
    <property type="term" value="F:ATP hydrolysis activity"/>
    <property type="evidence" value="ECO:0007669"/>
    <property type="project" value="RHEA"/>
</dbReference>
<evidence type="ECO:0000256" key="9">
    <source>
        <dbReference type="ARBA" id="ARBA00023172"/>
    </source>
</evidence>
<keyword evidence="4 15" id="KW-0227">DNA damage</keyword>
<dbReference type="PANTHER" id="PTHR47964">
    <property type="entry name" value="ATP-DEPENDENT DNA HELICASE HOMOLOG RECG, CHLOROPLASTIC"/>
    <property type="match status" value="1"/>
</dbReference>
<comment type="caution">
    <text evidence="18">The sequence shown here is derived from an EMBL/GenBank/DDBJ whole genome shotgun (WGS) entry which is preliminary data.</text>
</comment>
<evidence type="ECO:0000256" key="14">
    <source>
        <dbReference type="ARBA" id="ARBA00048988"/>
    </source>
</evidence>
<dbReference type="InterPro" id="IPR033454">
    <property type="entry name" value="RecG_wedge"/>
</dbReference>
<name>A0A1M3KXF5_9BACT</name>
<dbReference type="InterPro" id="IPR014001">
    <property type="entry name" value="Helicase_ATP-bd"/>
</dbReference>
<evidence type="ECO:0000256" key="5">
    <source>
        <dbReference type="ARBA" id="ARBA00022801"/>
    </source>
</evidence>
<evidence type="ECO:0000256" key="12">
    <source>
        <dbReference type="ARBA" id="ARBA00034617"/>
    </source>
</evidence>
<comment type="catalytic activity">
    <reaction evidence="14 15">
        <text>ATP + H2O = ADP + phosphate + H(+)</text>
        <dbReference type="Rhea" id="RHEA:13065"/>
        <dbReference type="ChEBI" id="CHEBI:15377"/>
        <dbReference type="ChEBI" id="CHEBI:15378"/>
        <dbReference type="ChEBI" id="CHEBI:30616"/>
        <dbReference type="ChEBI" id="CHEBI:43474"/>
        <dbReference type="ChEBI" id="CHEBI:456216"/>
        <dbReference type="EC" id="5.6.2.4"/>
    </reaction>
</comment>
<dbReference type="Gene3D" id="3.40.50.300">
    <property type="entry name" value="P-loop containing nucleotide triphosphate hydrolases"/>
    <property type="match status" value="2"/>
</dbReference>
<keyword evidence="10 15" id="KW-0234">DNA repair</keyword>
<dbReference type="Gene3D" id="2.40.50.140">
    <property type="entry name" value="Nucleic acid-binding proteins"/>
    <property type="match status" value="1"/>
</dbReference>
<evidence type="ECO:0000256" key="8">
    <source>
        <dbReference type="ARBA" id="ARBA00023125"/>
    </source>
</evidence>
<dbReference type="NCBIfam" id="TIGR00643">
    <property type="entry name" value="recG"/>
    <property type="match status" value="1"/>
</dbReference>
<dbReference type="PROSITE" id="PS51192">
    <property type="entry name" value="HELICASE_ATP_BIND_1"/>
    <property type="match status" value="1"/>
</dbReference>
<protein>
    <recommendedName>
        <fullName evidence="2 15">ATP-dependent DNA helicase RecG</fullName>
        <ecNumber evidence="13 15">5.6.2.4</ecNumber>
    </recommendedName>
</protein>
<reference evidence="18 19" key="1">
    <citation type="submission" date="2016-09" db="EMBL/GenBank/DDBJ databases">
        <title>Genome-resolved meta-omics ties microbial dynamics to process performance in biotechnology for thiocyanate degradation.</title>
        <authorList>
            <person name="Kantor R.S."/>
            <person name="Huddy R.J."/>
            <person name="Iyer R."/>
            <person name="Thomas B.C."/>
            <person name="Brown C.T."/>
            <person name="Anantharaman K."/>
            <person name="Tringe S."/>
            <person name="Hettich R.L."/>
            <person name="Harrison S.T."/>
            <person name="Banfield J.F."/>
        </authorList>
    </citation>
    <scope>NUCLEOTIDE SEQUENCE [LARGE SCALE GENOMIC DNA]</scope>
    <source>
        <strain evidence="18">59-99</strain>
    </source>
</reference>
<dbReference type="AlphaFoldDB" id="A0A1M3KXF5"/>
<dbReference type="NCBIfam" id="NF008165">
    <property type="entry name" value="PRK10917.1-3"/>
    <property type="match status" value="1"/>
</dbReference>
<dbReference type="EC" id="5.6.2.4" evidence="13 15"/>
<dbReference type="Proteomes" id="UP000184233">
    <property type="component" value="Unassembled WGS sequence"/>
</dbReference>
<dbReference type="InterPro" id="IPR047112">
    <property type="entry name" value="RecG/Mfd"/>
</dbReference>
<evidence type="ECO:0000256" key="11">
    <source>
        <dbReference type="ARBA" id="ARBA00023235"/>
    </source>
</evidence>
<dbReference type="InterPro" id="IPR027417">
    <property type="entry name" value="P-loop_NTPase"/>
</dbReference>
<dbReference type="GO" id="GO:0006281">
    <property type="term" value="P:DNA repair"/>
    <property type="evidence" value="ECO:0007669"/>
    <property type="project" value="UniProtKB-UniRule"/>
</dbReference>
<dbReference type="Pfam" id="PF00270">
    <property type="entry name" value="DEAD"/>
    <property type="match status" value="1"/>
</dbReference>
<comment type="function">
    <text evidence="15">Plays a critical role in recombination and DNA repair. Helps process Holliday junction intermediates to mature products by catalyzing branch migration. Has replication fork regression activity, unwinds stalled or blocked replication forks to make a HJ that can be resolved. Has a DNA unwinding activity characteristic of a DNA helicase with 3'-5' polarity.</text>
</comment>
<proteinExistence type="inferred from homology"/>
<evidence type="ECO:0000256" key="13">
    <source>
        <dbReference type="ARBA" id="ARBA00034808"/>
    </source>
</evidence>
<dbReference type="PANTHER" id="PTHR47964:SF1">
    <property type="entry name" value="ATP-DEPENDENT DNA HELICASE HOMOLOG RECG, CHLOROPLASTIC"/>
    <property type="match status" value="1"/>
</dbReference>
<dbReference type="SUPFAM" id="SSF50249">
    <property type="entry name" value="Nucleic acid-binding proteins"/>
    <property type="match status" value="1"/>
</dbReference>
<evidence type="ECO:0000256" key="3">
    <source>
        <dbReference type="ARBA" id="ARBA00022741"/>
    </source>
</evidence>
<dbReference type="CDD" id="cd04488">
    <property type="entry name" value="RecG_wedge_OBF"/>
    <property type="match status" value="1"/>
</dbReference>
<dbReference type="SMART" id="SM00490">
    <property type="entry name" value="HELICc"/>
    <property type="match status" value="1"/>
</dbReference>
<organism evidence="18 19">
    <name type="scientific">Candidatus Kapaibacterium thiocyanatum</name>
    <dbReference type="NCBI Taxonomy" id="1895771"/>
    <lineage>
        <taxon>Bacteria</taxon>
        <taxon>Pseudomonadati</taxon>
        <taxon>Candidatus Kapaibacteriota</taxon>
        <taxon>Candidatus Kapaibacteriia</taxon>
        <taxon>Candidatus Kapaibacteriales</taxon>
        <taxon>Candidatus Kapaibacteriaceae</taxon>
        <taxon>Candidatus Kapaibacterium</taxon>
    </lineage>
</organism>
<dbReference type="Pfam" id="PF19833">
    <property type="entry name" value="RecG_dom3_C"/>
    <property type="match status" value="1"/>
</dbReference>
<evidence type="ECO:0000259" key="17">
    <source>
        <dbReference type="PROSITE" id="PS51194"/>
    </source>
</evidence>
<evidence type="ECO:0000313" key="18">
    <source>
        <dbReference type="EMBL" id="OJX57063.1"/>
    </source>
</evidence>
<dbReference type="EMBL" id="MKVH01000024">
    <property type="protein sequence ID" value="OJX57063.1"/>
    <property type="molecule type" value="Genomic_DNA"/>
</dbReference>
<dbReference type="GO" id="GO:0043138">
    <property type="term" value="F:3'-5' DNA helicase activity"/>
    <property type="evidence" value="ECO:0007669"/>
    <property type="project" value="UniProtKB-EC"/>
</dbReference>
<comment type="catalytic activity">
    <reaction evidence="12 15">
        <text>Couples ATP hydrolysis with the unwinding of duplex DNA by translocating in the 3'-5' direction.</text>
        <dbReference type="EC" id="5.6.2.4"/>
    </reaction>
</comment>
<evidence type="ECO:0000256" key="10">
    <source>
        <dbReference type="ARBA" id="ARBA00023204"/>
    </source>
</evidence>
<accession>A0A1M3KXF5</accession>
<keyword evidence="7 15" id="KW-0067">ATP-binding</keyword>
<evidence type="ECO:0000256" key="1">
    <source>
        <dbReference type="ARBA" id="ARBA00007504"/>
    </source>
</evidence>
<dbReference type="PROSITE" id="PS51194">
    <property type="entry name" value="HELICASE_CTER"/>
    <property type="match status" value="1"/>
</dbReference>